<organism evidence="2 5">
    <name type="scientific">Enterocloster aldenensis</name>
    <dbReference type="NCBI Taxonomy" id="358742"/>
    <lineage>
        <taxon>Bacteria</taxon>
        <taxon>Bacillati</taxon>
        <taxon>Bacillota</taxon>
        <taxon>Clostridia</taxon>
        <taxon>Lachnospirales</taxon>
        <taxon>Lachnospiraceae</taxon>
        <taxon>Enterocloster</taxon>
    </lineage>
</organism>
<accession>A0AAW5BMP0</accession>
<evidence type="ECO:0000313" key="3">
    <source>
        <dbReference type="EMBL" id="NSJ49104.1"/>
    </source>
</evidence>
<dbReference type="RefSeq" id="WP_165641482.1">
    <property type="nucleotide sequence ID" value="NZ_JAAITT010000012.1"/>
</dbReference>
<dbReference type="PANTHER" id="PTHR33677">
    <property type="entry name" value="TRANSCRIPTIONAL REPRESSOR FRMR-RELATED"/>
    <property type="match status" value="1"/>
</dbReference>
<dbReference type="EMBL" id="JAAITT010000012">
    <property type="protein sequence ID" value="NSJ49104.1"/>
    <property type="molecule type" value="Genomic_DNA"/>
</dbReference>
<dbReference type="GO" id="GO:0046872">
    <property type="term" value="F:metal ion binding"/>
    <property type="evidence" value="ECO:0007669"/>
    <property type="project" value="InterPro"/>
</dbReference>
<dbReference type="PANTHER" id="PTHR33677:SF3">
    <property type="entry name" value="COPPER-SENSING TRANSCRIPTIONAL REPRESSOR RICR"/>
    <property type="match status" value="1"/>
</dbReference>
<sequence length="100" mass="11338">MKKEQCCSHKTKERSQEEYKNLLNRLNRIEGQIRGIKNMVEKDAYCTDILVQVAAANAALNSFSKVLLANHMRTCVVDDIRAGKDGTIDELVATIQKLMR</sequence>
<feature type="coiled-coil region" evidence="1">
    <location>
        <begin position="12"/>
        <end position="39"/>
    </location>
</feature>
<dbReference type="GO" id="GO:0045892">
    <property type="term" value="P:negative regulation of DNA-templated transcription"/>
    <property type="evidence" value="ECO:0007669"/>
    <property type="project" value="UniProtKB-ARBA"/>
</dbReference>
<comment type="caution">
    <text evidence="2">The sequence shown here is derived from an EMBL/GenBank/DDBJ whole genome shotgun (WGS) entry which is preliminary data.</text>
</comment>
<gene>
    <name evidence="3" type="ORF">G5B36_10375</name>
    <name evidence="2" type="ORF">L0N08_07380</name>
</gene>
<keyword evidence="4" id="KW-1185">Reference proteome</keyword>
<evidence type="ECO:0000313" key="5">
    <source>
        <dbReference type="Proteomes" id="UP001299608"/>
    </source>
</evidence>
<dbReference type="Gene3D" id="1.20.58.1000">
    <property type="entry name" value="Metal-sensitive repressor, helix protomer"/>
    <property type="match status" value="1"/>
</dbReference>
<dbReference type="CDD" id="cd10156">
    <property type="entry name" value="FpFrmR-Cterm-like_DUF156"/>
    <property type="match status" value="1"/>
</dbReference>
<evidence type="ECO:0000313" key="4">
    <source>
        <dbReference type="Proteomes" id="UP000669239"/>
    </source>
</evidence>
<dbReference type="Proteomes" id="UP000669239">
    <property type="component" value="Unassembled WGS sequence"/>
</dbReference>
<dbReference type="EMBL" id="JAKNGE010000007">
    <property type="protein sequence ID" value="MCG4745228.1"/>
    <property type="molecule type" value="Genomic_DNA"/>
</dbReference>
<dbReference type="Proteomes" id="UP001299608">
    <property type="component" value="Unassembled WGS sequence"/>
</dbReference>
<name>A0AAW5BMP0_9FIRM</name>
<dbReference type="InterPro" id="IPR003735">
    <property type="entry name" value="Metal_Tscrpt_repr"/>
</dbReference>
<evidence type="ECO:0000313" key="2">
    <source>
        <dbReference type="EMBL" id="MCG4745228.1"/>
    </source>
</evidence>
<evidence type="ECO:0000256" key="1">
    <source>
        <dbReference type="SAM" id="Coils"/>
    </source>
</evidence>
<proteinExistence type="predicted"/>
<reference evidence="3" key="2">
    <citation type="submission" date="2020-02" db="EMBL/GenBank/DDBJ databases">
        <authorList>
            <person name="Littmann E."/>
            <person name="Sorbara M."/>
        </authorList>
    </citation>
    <scope>NUCLEOTIDE SEQUENCE</scope>
    <source>
        <strain evidence="3">MSK.1.17</strain>
    </source>
</reference>
<protein>
    <submittedName>
        <fullName evidence="2">Metal-sensing transcriptional repressor</fullName>
    </submittedName>
</protein>
<dbReference type="AlphaFoldDB" id="A0AAW5BMP0"/>
<reference evidence="2" key="3">
    <citation type="submission" date="2022-01" db="EMBL/GenBank/DDBJ databases">
        <title>Collection of gut derived symbiotic bacterial strains cultured from healthy donors.</title>
        <authorList>
            <person name="Lin H."/>
            <person name="Kohout C."/>
            <person name="Waligurski E."/>
            <person name="Pamer E.G."/>
        </authorList>
    </citation>
    <scope>NUCLEOTIDE SEQUENCE</scope>
    <source>
        <strain evidence="2">DFI.6.55</strain>
    </source>
</reference>
<dbReference type="InterPro" id="IPR038390">
    <property type="entry name" value="Metal_Tscrpt_repr_sf"/>
</dbReference>
<dbReference type="GO" id="GO:0003677">
    <property type="term" value="F:DNA binding"/>
    <property type="evidence" value="ECO:0007669"/>
    <property type="project" value="InterPro"/>
</dbReference>
<dbReference type="Pfam" id="PF02583">
    <property type="entry name" value="Trns_repr_metal"/>
    <property type="match status" value="1"/>
</dbReference>
<keyword evidence="1" id="KW-0175">Coiled coil</keyword>
<reference evidence="3 4" key="1">
    <citation type="journal article" date="2020" name="Cell Host Microbe">
        <title>Functional and Genomic Variation between Human-Derived Isolates of Lachnospiraceae Reveals Inter- and Intra-Species Diversity.</title>
        <authorList>
            <person name="Sorbara M.T."/>
            <person name="Littmann E.R."/>
            <person name="Fontana E."/>
            <person name="Moody T.U."/>
            <person name="Kohout C.E."/>
            <person name="Gjonbalaj M."/>
            <person name="Eaton V."/>
            <person name="Seok R."/>
            <person name="Leiner I.M."/>
            <person name="Pamer E.G."/>
        </authorList>
    </citation>
    <scope>NUCLEOTIDE SEQUENCE [LARGE SCALE GENOMIC DNA]</scope>
    <source>
        <strain evidence="3 4">MSK.1.17</strain>
    </source>
</reference>